<feature type="compositionally biased region" description="Low complexity" evidence="5">
    <location>
        <begin position="16"/>
        <end position="31"/>
    </location>
</feature>
<proteinExistence type="predicted"/>
<dbReference type="Proteomes" id="UP000321234">
    <property type="component" value="Unassembled WGS sequence"/>
</dbReference>
<accession>A0A5C8ZFH8</accession>
<feature type="compositionally biased region" description="Low complexity" evidence="5">
    <location>
        <begin position="156"/>
        <end position="193"/>
    </location>
</feature>
<dbReference type="InterPro" id="IPR014756">
    <property type="entry name" value="Ig_E-set"/>
</dbReference>
<sequence length="233" mass="22831">MARRDRCAAGRRGPRRLPGAPASRGGDLVSRGSRRLRGRALALLAGALLVLLPALPAQAHDRLEASSPADGSTVPTAPSAVVLTFNAPAIALGSKVVVTGPDGAVVSEGDAQFVDTAVTQQLAGDLPAGQYRVEWRVTSSDGHPVSGTFAYTASAPAAGSTTASPSGTPSATESSTPSAAGSATPSEAASSPAGPVPDPSSTSSGAPAWLVAGGAVVALAVVAAVAAAVLRRR</sequence>
<evidence type="ECO:0000259" key="7">
    <source>
        <dbReference type="Pfam" id="PF04234"/>
    </source>
</evidence>
<dbReference type="GO" id="GO:0042597">
    <property type="term" value="C:periplasmic space"/>
    <property type="evidence" value="ECO:0007669"/>
    <property type="project" value="InterPro"/>
</dbReference>
<gene>
    <name evidence="8" type="ORF">FMM08_07465</name>
</gene>
<evidence type="ECO:0000313" key="8">
    <source>
        <dbReference type="EMBL" id="TXR56612.1"/>
    </source>
</evidence>
<dbReference type="PANTHER" id="PTHR34820">
    <property type="entry name" value="INNER MEMBRANE PROTEIN YEBZ"/>
    <property type="match status" value="1"/>
</dbReference>
<dbReference type="GO" id="GO:0046688">
    <property type="term" value="P:response to copper ion"/>
    <property type="evidence" value="ECO:0007669"/>
    <property type="project" value="InterPro"/>
</dbReference>
<dbReference type="OrthoDB" id="5242236at2"/>
<evidence type="ECO:0000256" key="5">
    <source>
        <dbReference type="SAM" id="MobiDB-lite"/>
    </source>
</evidence>
<dbReference type="SUPFAM" id="SSF81296">
    <property type="entry name" value="E set domains"/>
    <property type="match status" value="1"/>
</dbReference>
<dbReference type="GO" id="GO:0030313">
    <property type="term" value="C:cell envelope"/>
    <property type="evidence" value="ECO:0007669"/>
    <property type="project" value="UniProtKB-SubCell"/>
</dbReference>
<dbReference type="Pfam" id="PF04234">
    <property type="entry name" value="CopC"/>
    <property type="match status" value="1"/>
</dbReference>
<dbReference type="GO" id="GO:0005507">
    <property type="term" value="F:copper ion binding"/>
    <property type="evidence" value="ECO:0007669"/>
    <property type="project" value="InterPro"/>
</dbReference>
<dbReference type="Gene3D" id="2.60.40.1220">
    <property type="match status" value="1"/>
</dbReference>
<dbReference type="InterPro" id="IPR032694">
    <property type="entry name" value="CopC/D"/>
</dbReference>
<dbReference type="PANTHER" id="PTHR34820:SF4">
    <property type="entry name" value="INNER MEMBRANE PROTEIN YEBZ"/>
    <property type="match status" value="1"/>
</dbReference>
<evidence type="ECO:0000256" key="4">
    <source>
        <dbReference type="ARBA" id="ARBA00023008"/>
    </source>
</evidence>
<dbReference type="AlphaFoldDB" id="A0A5C8ZFH8"/>
<feature type="domain" description="CopC" evidence="7">
    <location>
        <begin position="60"/>
        <end position="152"/>
    </location>
</feature>
<dbReference type="GO" id="GO:0006825">
    <property type="term" value="P:copper ion transport"/>
    <property type="evidence" value="ECO:0007669"/>
    <property type="project" value="InterPro"/>
</dbReference>
<name>A0A5C8ZFH8_9ACTN</name>
<comment type="subcellular location">
    <subcellularLocation>
        <location evidence="1">Cell envelope</location>
    </subcellularLocation>
</comment>
<dbReference type="EMBL" id="VKAC01000004">
    <property type="protein sequence ID" value="TXR56612.1"/>
    <property type="molecule type" value="Genomic_DNA"/>
</dbReference>
<keyword evidence="4" id="KW-0186">Copper</keyword>
<feature type="transmembrane region" description="Helical" evidence="6">
    <location>
        <begin position="208"/>
        <end position="230"/>
    </location>
</feature>
<feature type="region of interest" description="Disordered" evidence="5">
    <location>
        <begin position="1"/>
        <end position="31"/>
    </location>
</feature>
<feature type="region of interest" description="Disordered" evidence="5">
    <location>
        <begin position="156"/>
        <end position="207"/>
    </location>
</feature>
<evidence type="ECO:0000256" key="1">
    <source>
        <dbReference type="ARBA" id="ARBA00004196"/>
    </source>
</evidence>
<keyword evidence="6" id="KW-0472">Membrane</keyword>
<keyword evidence="6" id="KW-0812">Transmembrane</keyword>
<comment type="caution">
    <text evidence="8">The sequence shown here is derived from an EMBL/GenBank/DDBJ whole genome shotgun (WGS) entry which is preliminary data.</text>
</comment>
<dbReference type="GO" id="GO:0005886">
    <property type="term" value="C:plasma membrane"/>
    <property type="evidence" value="ECO:0007669"/>
    <property type="project" value="TreeGrafter"/>
</dbReference>
<evidence type="ECO:0000256" key="3">
    <source>
        <dbReference type="ARBA" id="ARBA00022729"/>
    </source>
</evidence>
<keyword evidence="2" id="KW-0479">Metal-binding</keyword>
<evidence type="ECO:0000256" key="2">
    <source>
        <dbReference type="ARBA" id="ARBA00022723"/>
    </source>
</evidence>
<keyword evidence="3" id="KW-0732">Signal</keyword>
<dbReference type="InterPro" id="IPR007348">
    <property type="entry name" value="CopC_dom"/>
</dbReference>
<organism evidence="8 9">
    <name type="scientific">Quadrisphaera setariae</name>
    <dbReference type="NCBI Taxonomy" id="2593304"/>
    <lineage>
        <taxon>Bacteria</taxon>
        <taxon>Bacillati</taxon>
        <taxon>Actinomycetota</taxon>
        <taxon>Actinomycetes</taxon>
        <taxon>Kineosporiales</taxon>
        <taxon>Kineosporiaceae</taxon>
        <taxon>Quadrisphaera</taxon>
    </lineage>
</organism>
<reference evidence="8 9" key="1">
    <citation type="submission" date="2019-07" db="EMBL/GenBank/DDBJ databases">
        <title>Quadrisphaera sp. strain DD2A genome sequencing and assembly.</title>
        <authorList>
            <person name="Kim I."/>
        </authorList>
    </citation>
    <scope>NUCLEOTIDE SEQUENCE [LARGE SCALE GENOMIC DNA]</scope>
    <source>
        <strain evidence="8 9">DD2A</strain>
    </source>
</reference>
<keyword evidence="9" id="KW-1185">Reference proteome</keyword>
<evidence type="ECO:0000256" key="6">
    <source>
        <dbReference type="SAM" id="Phobius"/>
    </source>
</evidence>
<protein>
    <submittedName>
        <fullName evidence="8">Copper resistance protein CopC</fullName>
    </submittedName>
</protein>
<evidence type="ECO:0000313" key="9">
    <source>
        <dbReference type="Proteomes" id="UP000321234"/>
    </source>
</evidence>
<dbReference type="InterPro" id="IPR014755">
    <property type="entry name" value="Cu-Rt/internalin_Ig-like"/>
</dbReference>
<keyword evidence="6" id="KW-1133">Transmembrane helix</keyword>